<accession>A0A7I8J874</accession>
<dbReference type="Proteomes" id="UP000663760">
    <property type="component" value="Chromosome 9"/>
</dbReference>
<name>A0A7I8J874_SPIIN</name>
<sequence>MASEEVSTKLLRFLSFAGAGVVCTAGINMWRDLERKAALQKAVEGASEKPGTIPSENAAATAAAEH</sequence>
<evidence type="ECO:0000313" key="5">
    <source>
        <dbReference type="Proteomes" id="UP000663760"/>
    </source>
</evidence>
<dbReference type="AlphaFoldDB" id="A0A7I8J874"/>
<keyword evidence="2" id="KW-1133">Transmembrane helix</keyword>
<protein>
    <submittedName>
        <fullName evidence="3">Uncharacterized protein</fullName>
    </submittedName>
</protein>
<evidence type="ECO:0000256" key="1">
    <source>
        <dbReference type="SAM" id="MobiDB-lite"/>
    </source>
</evidence>
<keyword evidence="2" id="KW-0812">Transmembrane</keyword>
<keyword evidence="2" id="KW-0472">Membrane</keyword>
<proteinExistence type="predicted"/>
<evidence type="ECO:0000313" key="3">
    <source>
        <dbReference type="EMBL" id="CAA2626317.1"/>
    </source>
</evidence>
<dbReference type="EMBL" id="LR746272">
    <property type="protein sequence ID" value="CAA7402365.1"/>
    <property type="molecule type" value="Genomic_DNA"/>
</dbReference>
<evidence type="ECO:0000313" key="4">
    <source>
        <dbReference type="EMBL" id="CAA7402365.1"/>
    </source>
</evidence>
<feature type="region of interest" description="Disordered" evidence="1">
    <location>
        <begin position="44"/>
        <end position="66"/>
    </location>
</feature>
<keyword evidence="5" id="KW-1185">Reference proteome</keyword>
<gene>
    <name evidence="3" type="ORF">SI7747_09012021</name>
    <name evidence="4" type="ORF">SI8410_09013043</name>
</gene>
<dbReference type="OrthoDB" id="1854918at2759"/>
<reference evidence="3" key="1">
    <citation type="submission" date="2019-12" db="EMBL/GenBank/DDBJ databases">
        <authorList>
            <person name="Scholz U."/>
            <person name="Mascher M."/>
            <person name="Fiebig A."/>
        </authorList>
    </citation>
    <scope>NUCLEOTIDE SEQUENCE</scope>
</reference>
<evidence type="ECO:0000256" key="2">
    <source>
        <dbReference type="SAM" id="Phobius"/>
    </source>
</evidence>
<dbReference type="EMBL" id="LR743596">
    <property type="protein sequence ID" value="CAA2626317.1"/>
    <property type="molecule type" value="Genomic_DNA"/>
</dbReference>
<feature type="transmembrane region" description="Helical" evidence="2">
    <location>
        <begin position="12"/>
        <end position="30"/>
    </location>
</feature>
<organism evidence="3">
    <name type="scientific">Spirodela intermedia</name>
    <name type="common">Intermediate duckweed</name>
    <dbReference type="NCBI Taxonomy" id="51605"/>
    <lineage>
        <taxon>Eukaryota</taxon>
        <taxon>Viridiplantae</taxon>
        <taxon>Streptophyta</taxon>
        <taxon>Embryophyta</taxon>
        <taxon>Tracheophyta</taxon>
        <taxon>Spermatophyta</taxon>
        <taxon>Magnoliopsida</taxon>
        <taxon>Liliopsida</taxon>
        <taxon>Araceae</taxon>
        <taxon>Lemnoideae</taxon>
        <taxon>Spirodela</taxon>
    </lineage>
</organism>